<dbReference type="Pfam" id="PF01926">
    <property type="entry name" value="MMR_HSR1"/>
    <property type="match status" value="1"/>
</dbReference>
<dbReference type="PROSITE" id="PS51721">
    <property type="entry name" value="G_CP"/>
    <property type="match status" value="1"/>
</dbReference>
<dbReference type="InterPro" id="IPR006073">
    <property type="entry name" value="GTP-bd"/>
</dbReference>
<dbReference type="NCBIfam" id="TIGR03596">
    <property type="entry name" value="GTPase_YlqF"/>
    <property type="match status" value="1"/>
</dbReference>
<evidence type="ECO:0000256" key="3">
    <source>
        <dbReference type="PIRNR" id="PIRNR006230"/>
    </source>
</evidence>
<sequence>MEKNKASFNWFPGHMNKTIKEIEETLKIVDLVIELVDIRAPYSSQNPLLRKLFSKKTKLTVFTKCDLADKEVTEQWSEYYKSQKLAAYFVKNKNYDISIDIIRKINELTHEQQQKQINKGIEKPQLNVLVAGIPNVGKSTFISKLAKGKIVRIGNKPGLTRGLQRFNLTKNITIIDTPGILPSKFENENVACNCIAINSIKLDLIPKERFATKIMRYIYNSYPSLIENKYNIKNTALRPINYDDTYKIFEQIAIKNKHLIVDDIYDIDRSINIFINDVIGCKLGLISFEKPIEIVEINSITLEDVDVDKTSESDLTVEW</sequence>
<dbReference type="InterPro" id="IPR019991">
    <property type="entry name" value="GTP-bd_ribosome_bgen"/>
</dbReference>
<feature type="binding site" evidence="4">
    <location>
        <begin position="135"/>
        <end position="140"/>
    </location>
    <ligand>
        <name>GTP</name>
        <dbReference type="ChEBI" id="CHEBI:37565"/>
    </ligand>
</feature>
<evidence type="ECO:0000256" key="2">
    <source>
        <dbReference type="ARBA" id="ARBA00023134"/>
    </source>
</evidence>
<organism evidence="6 7">
    <name type="scientific">Spiroplasma litorale</name>
    <dbReference type="NCBI Taxonomy" id="216942"/>
    <lineage>
        <taxon>Bacteria</taxon>
        <taxon>Bacillati</taxon>
        <taxon>Mycoplasmatota</taxon>
        <taxon>Mollicutes</taxon>
        <taxon>Entomoplasmatales</taxon>
        <taxon>Spiroplasmataceae</taxon>
        <taxon>Spiroplasma</taxon>
    </lineage>
</organism>
<reference evidence="6 7" key="1">
    <citation type="journal article" date="2015" name="Genome Announc.">
        <title>Complete Genome Sequence of Spiroplasma litorale TN-1T (DSM 21781), a Bacterium Isolated from a Green-Eyed Horsefly (Tabanus nigrovittatus).</title>
        <authorList>
            <person name="Lo W.S."/>
            <person name="Lai Y.C."/>
            <person name="Lien Y.W."/>
            <person name="Wang T.H."/>
            <person name="Kuo C.H."/>
        </authorList>
    </citation>
    <scope>NUCLEOTIDE SEQUENCE [LARGE SCALE GENOMIC DNA]</scope>
    <source>
        <strain evidence="6 7">TN-1</strain>
    </source>
</reference>
<dbReference type="InterPro" id="IPR016478">
    <property type="entry name" value="GTPase_MTG1"/>
</dbReference>
<comment type="function">
    <text evidence="3">Required for a late step of 50S ribosomal subunit assembly. Has GTPase activity.</text>
</comment>
<keyword evidence="1 3" id="KW-0547">Nucleotide-binding</keyword>
<dbReference type="Gene3D" id="1.10.1580.10">
    <property type="match status" value="1"/>
</dbReference>
<dbReference type="GO" id="GO:0005525">
    <property type="term" value="F:GTP binding"/>
    <property type="evidence" value="ECO:0007669"/>
    <property type="project" value="UniProtKB-KW"/>
</dbReference>
<dbReference type="PATRIC" id="fig|216942.3.peg.817"/>
<dbReference type="SUPFAM" id="SSF52540">
    <property type="entry name" value="P-loop containing nucleoside triphosphate hydrolases"/>
    <property type="match status" value="1"/>
</dbReference>
<comment type="similarity">
    <text evidence="3">Belongs to the TRAFAC class YlqF/YawG GTPase family. MTG1 subfamily.</text>
</comment>
<proteinExistence type="inferred from homology"/>
<keyword evidence="2 3" id="KW-0342">GTP-binding</keyword>
<comment type="subcellular location">
    <subcellularLocation>
        <location evidence="3">Cytoplasm</location>
    </subcellularLocation>
</comment>
<dbReference type="GO" id="GO:0005737">
    <property type="term" value="C:cytoplasm"/>
    <property type="evidence" value="ECO:0007669"/>
    <property type="project" value="UniProtKB-SubCell"/>
</dbReference>
<dbReference type="GO" id="GO:0003924">
    <property type="term" value="F:GTPase activity"/>
    <property type="evidence" value="ECO:0007669"/>
    <property type="project" value="TreeGrafter"/>
</dbReference>
<dbReference type="EMBL" id="CP012357">
    <property type="protein sequence ID" value="AKX34422.1"/>
    <property type="molecule type" value="Genomic_DNA"/>
</dbReference>
<evidence type="ECO:0000256" key="4">
    <source>
        <dbReference type="PIRSR" id="PIRSR006230-1"/>
    </source>
</evidence>
<evidence type="ECO:0000313" key="7">
    <source>
        <dbReference type="Proteomes" id="UP000067476"/>
    </source>
</evidence>
<dbReference type="Proteomes" id="UP000067476">
    <property type="component" value="Chromosome"/>
</dbReference>
<dbReference type="InterPro" id="IPR030378">
    <property type="entry name" value="G_CP_dom"/>
</dbReference>
<gene>
    <name evidence="6" type="primary">rbgA</name>
    <name evidence="6" type="ORF">SLITO_v1c08030</name>
</gene>
<dbReference type="GO" id="GO:0006412">
    <property type="term" value="P:translation"/>
    <property type="evidence" value="ECO:0007669"/>
    <property type="project" value="TreeGrafter"/>
</dbReference>
<evidence type="ECO:0000313" key="6">
    <source>
        <dbReference type="EMBL" id="AKX34422.1"/>
    </source>
</evidence>
<dbReference type="PANTHER" id="PTHR45782">
    <property type="entry name" value="MITOCHONDRIAL RIBOSOME-ASSOCIATED GTPASE 1"/>
    <property type="match status" value="1"/>
</dbReference>
<evidence type="ECO:0000259" key="5">
    <source>
        <dbReference type="PROSITE" id="PS51721"/>
    </source>
</evidence>
<evidence type="ECO:0000256" key="1">
    <source>
        <dbReference type="ARBA" id="ARBA00022741"/>
    </source>
</evidence>
<dbReference type="CDD" id="cd01856">
    <property type="entry name" value="YlqF"/>
    <property type="match status" value="1"/>
</dbReference>
<protein>
    <recommendedName>
        <fullName evidence="3">Ribosome biogenesis GTPase A</fullName>
    </recommendedName>
</protein>
<dbReference type="STRING" id="216942.SLITO_v1c08030"/>
<dbReference type="InterPro" id="IPR023179">
    <property type="entry name" value="GTP-bd_ortho_bundle_sf"/>
</dbReference>
<dbReference type="KEGG" id="sll:SLITO_v1c08030"/>
<feature type="binding site" evidence="4">
    <location>
        <position position="179"/>
    </location>
    <ligand>
        <name>GTP</name>
        <dbReference type="ChEBI" id="CHEBI:37565"/>
    </ligand>
</feature>
<dbReference type="InterPro" id="IPR027417">
    <property type="entry name" value="P-loop_NTPase"/>
</dbReference>
<keyword evidence="7" id="KW-1185">Reference proteome</keyword>
<dbReference type="PANTHER" id="PTHR45782:SF4">
    <property type="entry name" value="MITOCHONDRIAL RIBOSOME-ASSOCIATED GTPASE 1"/>
    <property type="match status" value="1"/>
</dbReference>
<dbReference type="AlphaFoldDB" id="A0A0K1W2V6"/>
<feature type="domain" description="CP-type G" evidence="5">
    <location>
        <begin position="16"/>
        <end position="183"/>
    </location>
</feature>
<dbReference type="OrthoDB" id="9779790at2"/>
<dbReference type="Gene3D" id="3.40.50.300">
    <property type="entry name" value="P-loop containing nucleotide triphosphate hydrolases"/>
    <property type="match status" value="1"/>
</dbReference>
<accession>A0A0K1W2V6</accession>
<keyword evidence="3" id="KW-0963">Cytoplasm</keyword>
<name>A0A0K1W2V6_9MOLU</name>
<dbReference type="PIRSF" id="PIRSF006230">
    <property type="entry name" value="MG442"/>
    <property type="match status" value="1"/>
</dbReference>
<dbReference type="PRINTS" id="PR00326">
    <property type="entry name" value="GTP1OBG"/>
</dbReference>
<dbReference type="RefSeq" id="WP_075058512.1">
    <property type="nucleotide sequence ID" value="NZ_CP012357.1"/>
</dbReference>